<evidence type="ECO:0000313" key="2">
    <source>
        <dbReference type="Proteomes" id="UP001059041"/>
    </source>
</evidence>
<evidence type="ECO:0000313" key="1">
    <source>
        <dbReference type="EMBL" id="KAI7808948.1"/>
    </source>
</evidence>
<proteinExistence type="predicted"/>
<dbReference type="Proteomes" id="UP001059041">
    <property type="component" value="Linkage Group LG6"/>
</dbReference>
<protein>
    <submittedName>
        <fullName evidence="1">Uncharacterized protein</fullName>
    </submittedName>
</protein>
<accession>A0A9W8C724</accession>
<organism evidence="1 2">
    <name type="scientific">Triplophysa rosa</name>
    <name type="common">Cave loach</name>
    <dbReference type="NCBI Taxonomy" id="992332"/>
    <lineage>
        <taxon>Eukaryota</taxon>
        <taxon>Metazoa</taxon>
        <taxon>Chordata</taxon>
        <taxon>Craniata</taxon>
        <taxon>Vertebrata</taxon>
        <taxon>Euteleostomi</taxon>
        <taxon>Actinopterygii</taxon>
        <taxon>Neopterygii</taxon>
        <taxon>Teleostei</taxon>
        <taxon>Ostariophysi</taxon>
        <taxon>Cypriniformes</taxon>
        <taxon>Nemacheilidae</taxon>
        <taxon>Triplophysa</taxon>
    </lineage>
</organism>
<dbReference type="EMBL" id="JAFHDT010000006">
    <property type="protein sequence ID" value="KAI7808948.1"/>
    <property type="molecule type" value="Genomic_DNA"/>
</dbReference>
<dbReference type="AlphaFoldDB" id="A0A9W8C724"/>
<keyword evidence="2" id="KW-1185">Reference proteome</keyword>
<name>A0A9W8C724_TRIRA</name>
<sequence length="303" mass="33898">METTNPLTNGDTADCHVSDVAVISTHATASQTGPSAPGDVNAAPEQHQVMCDDEMRTSASSCVMQVLVQNYTHSFRSELIRKLSVYRACGGDLALFSRHVSGRSSRRFLPASVCRENSSSTKLLLRMLTAVVSVVFQSVIFNMRQMKLNFTSLEKLNMSCERALHRFFRPETQTLAPLTSVFPVSSRLTLRFFTHRFFGPCDDDGYERNIRFLRMSLSSGECDDDDSHVEYNTSSVVSTDGNDVSMKSLHGLNEAEDECVVWVSEEIVGLRFTALIRYTTHHHLIQRAELLSCGKPKLLFNPD</sequence>
<gene>
    <name evidence="1" type="ORF">IRJ41_020571</name>
</gene>
<reference evidence="1" key="1">
    <citation type="submission" date="2021-02" db="EMBL/GenBank/DDBJ databases">
        <title>Comparative genomics reveals that relaxation of natural selection precedes convergent phenotypic evolution of cavefish.</title>
        <authorList>
            <person name="Peng Z."/>
        </authorList>
    </citation>
    <scope>NUCLEOTIDE SEQUENCE</scope>
    <source>
        <tissue evidence="1">Muscle</tissue>
    </source>
</reference>
<comment type="caution">
    <text evidence="1">The sequence shown here is derived from an EMBL/GenBank/DDBJ whole genome shotgun (WGS) entry which is preliminary data.</text>
</comment>